<dbReference type="PANTHER" id="PTHR46230:SF7">
    <property type="entry name" value="BOLA-LIKE PROTEIN 1"/>
    <property type="match status" value="1"/>
</dbReference>
<proteinExistence type="inferred from homology"/>
<evidence type="ECO:0000313" key="3">
    <source>
        <dbReference type="EMBL" id="MDQ0464244.1"/>
    </source>
</evidence>
<keyword evidence="4" id="KW-1185">Reference proteome</keyword>
<dbReference type="InterPro" id="IPR002634">
    <property type="entry name" value="BolA"/>
</dbReference>
<organism evidence="3 4">
    <name type="scientific">Caulobacter ginsengisoli</name>
    <dbReference type="NCBI Taxonomy" id="400775"/>
    <lineage>
        <taxon>Bacteria</taxon>
        <taxon>Pseudomonadati</taxon>
        <taxon>Pseudomonadota</taxon>
        <taxon>Alphaproteobacteria</taxon>
        <taxon>Caulobacterales</taxon>
        <taxon>Caulobacteraceae</taxon>
        <taxon>Caulobacter</taxon>
    </lineage>
</organism>
<name>A0ABU0IQF4_9CAUL</name>
<dbReference type="InterPro" id="IPR036065">
    <property type="entry name" value="BolA-like_sf"/>
</dbReference>
<evidence type="ECO:0000313" key="4">
    <source>
        <dbReference type="Proteomes" id="UP001228905"/>
    </source>
</evidence>
<feature type="region of interest" description="Disordered" evidence="2">
    <location>
        <begin position="1"/>
        <end position="29"/>
    </location>
</feature>
<dbReference type="Pfam" id="PF01722">
    <property type="entry name" value="BolA"/>
    <property type="match status" value="1"/>
</dbReference>
<dbReference type="Gene3D" id="3.30.300.90">
    <property type="entry name" value="BolA-like"/>
    <property type="match status" value="1"/>
</dbReference>
<feature type="compositionally biased region" description="Basic and acidic residues" evidence="2">
    <location>
        <begin position="11"/>
        <end position="29"/>
    </location>
</feature>
<dbReference type="PANTHER" id="PTHR46230">
    <property type="match status" value="1"/>
</dbReference>
<protein>
    <submittedName>
        <fullName evidence="3">BolA protein</fullName>
    </submittedName>
</protein>
<gene>
    <name evidence="3" type="ORF">QO010_002025</name>
</gene>
<dbReference type="PIRSF" id="PIRSF003113">
    <property type="entry name" value="BolA"/>
    <property type="match status" value="1"/>
</dbReference>
<sequence>MTDALQPTRLEVVDDSDRHAGHAGAREGGESHFTVTIEAAAFAGQSRVARQRAVNTALADLLAGPVHALSIKALAPGE</sequence>
<dbReference type="EMBL" id="JAUSVS010000003">
    <property type="protein sequence ID" value="MDQ0464244.1"/>
    <property type="molecule type" value="Genomic_DNA"/>
</dbReference>
<comment type="caution">
    <text evidence="3">The sequence shown here is derived from an EMBL/GenBank/DDBJ whole genome shotgun (WGS) entry which is preliminary data.</text>
</comment>
<evidence type="ECO:0000256" key="1">
    <source>
        <dbReference type="RuleBase" id="RU003860"/>
    </source>
</evidence>
<dbReference type="Proteomes" id="UP001228905">
    <property type="component" value="Unassembled WGS sequence"/>
</dbReference>
<dbReference type="SUPFAM" id="SSF82657">
    <property type="entry name" value="BolA-like"/>
    <property type="match status" value="1"/>
</dbReference>
<accession>A0ABU0IQF4</accession>
<reference evidence="3 4" key="1">
    <citation type="submission" date="2023-07" db="EMBL/GenBank/DDBJ databases">
        <title>Genomic Encyclopedia of Type Strains, Phase IV (KMG-IV): sequencing the most valuable type-strain genomes for metagenomic binning, comparative biology and taxonomic classification.</title>
        <authorList>
            <person name="Goeker M."/>
        </authorList>
    </citation>
    <scope>NUCLEOTIDE SEQUENCE [LARGE SCALE GENOMIC DNA]</scope>
    <source>
        <strain evidence="3 4">DSM 18695</strain>
    </source>
</reference>
<evidence type="ECO:0000256" key="2">
    <source>
        <dbReference type="SAM" id="MobiDB-lite"/>
    </source>
</evidence>
<comment type="similarity">
    <text evidence="1">Belongs to the BolA/IbaG family.</text>
</comment>